<dbReference type="PROSITE" id="PS01117">
    <property type="entry name" value="HTH_MARR_1"/>
    <property type="match status" value="1"/>
</dbReference>
<dbReference type="GO" id="GO:0006950">
    <property type="term" value="P:response to stress"/>
    <property type="evidence" value="ECO:0007669"/>
    <property type="project" value="TreeGrafter"/>
</dbReference>
<dbReference type="InterPro" id="IPR036388">
    <property type="entry name" value="WH-like_DNA-bd_sf"/>
</dbReference>
<dbReference type="AlphaFoldDB" id="A0A919XRR3"/>
<comment type="caution">
    <text evidence="5">The sequence shown here is derived from an EMBL/GenBank/DDBJ whole genome shotgun (WGS) entry which is preliminary data.</text>
</comment>
<dbReference type="EMBL" id="BORR01000002">
    <property type="protein sequence ID" value="GIO35700.1"/>
    <property type="molecule type" value="Genomic_DNA"/>
</dbReference>
<keyword evidence="1" id="KW-0805">Transcription regulation</keyword>
<dbReference type="SMART" id="SM00347">
    <property type="entry name" value="HTH_MARR"/>
    <property type="match status" value="1"/>
</dbReference>
<dbReference type="PANTHER" id="PTHR33164:SF43">
    <property type="entry name" value="HTH-TYPE TRANSCRIPTIONAL REPRESSOR YETL"/>
    <property type="match status" value="1"/>
</dbReference>
<evidence type="ECO:0000313" key="6">
    <source>
        <dbReference type="Proteomes" id="UP000681162"/>
    </source>
</evidence>
<gene>
    <name evidence="5" type="ORF">J41TS12_05610</name>
</gene>
<name>A0A919XRR3_9BACL</name>
<evidence type="ECO:0000259" key="4">
    <source>
        <dbReference type="PROSITE" id="PS50995"/>
    </source>
</evidence>
<dbReference type="SUPFAM" id="SSF46785">
    <property type="entry name" value="Winged helix' DNA-binding domain"/>
    <property type="match status" value="1"/>
</dbReference>
<dbReference type="GO" id="GO:0003700">
    <property type="term" value="F:DNA-binding transcription factor activity"/>
    <property type="evidence" value="ECO:0007669"/>
    <property type="project" value="InterPro"/>
</dbReference>
<dbReference type="Pfam" id="PF01047">
    <property type="entry name" value="MarR"/>
    <property type="match status" value="1"/>
</dbReference>
<dbReference type="Gene3D" id="1.10.10.10">
    <property type="entry name" value="Winged helix-like DNA-binding domain superfamily/Winged helix DNA-binding domain"/>
    <property type="match status" value="1"/>
</dbReference>
<dbReference type="InterPro" id="IPR039422">
    <property type="entry name" value="MarR/SlyA-like"/>
</dbReference>
<dbReference type="Proteomes" id="UP000681162">
    <property type="component" value="Unassembled WGS sequence"/>
</dbReference>
<organism evidence="5 6">
    <name type="scientific">Paenibacillus antibioticophila</name>
    <dbReference type="NCBI Taxonomy" id="1274374"/>
    <lineage>
        <taxon>Bacteria</taxon>
        <taxon>Bacillati</taxon>
        <taxon>Bacillota</taxon>
        <taxon>Bacilli</taxon>
        <taxon>Bacillales</taxon>
        <taxon>Paenibacillaceae</taxon>
        <taxon>Paenibacillus</taxon>
    </lineage>
</organism>
<dbReference type="InterPro" id="IPR000835">
    <property type="entry name" value="HTH_MarR-typ"/>
</dbReference>
<keyword evidence="6" id="KW-1185">Reference proteome</keyword>
<dbReference type="PRINTS" id="PR00598">
    <property type="entry name" value="HTHMARR"/>
</dbReference>
<dbReference type="InterPro" id="IPR023187">
    <property type="entry name" value="Tscrpt_reg_MarR-type_CS"/>
</dbReference>
<dbReference type="GO" id="GO:0003677">
    <property type="term" value="F:DNA binding"/>
    <property type="evidence" value="ECO:0007669"/>
    <property type="project" value="UniProtKB-KW"/>
</dbReference>
<dbReference type="PANTHER" id="PTHR33164">
    <property type="entry name" value="TRANSCRIPTIONAL REGULATOR, MARR FAMILY"/>
    <property type="match status" value="1"/>
</dbReference>
<dbReference type="InterPro" id="IPR036390">
    <property type="entry name" value="WH_DNA-bd_sf"/>
</dbReference>
<sequence>MADREAIFEVSSMFRTLVKGITQLWNKQKNDNISFPQFKMLYMLDRSGSLKVSELAERQGLTSAAITGLTDKLLVDGYVERTRTEQDRRVVMISITEKGREMVAKLSESQRETLLIVFSDLSDEDIDHLKRIYSILLGNLDKL</sequence>
<protein>
    <submittedName>
        <fullName evidence="5">MarR family transcriptional regulator</fullName>
    </submittedName>
</protein>
<reference evidence="5 6" key="1">
    <citation type="submission" date="2021-03" db="EMBL/GenBank/DDBJ databases">
        <title>Antimicrobial resistance genes in bacteria isolated from Japanese honey, and their potential for conferring macrolide and lincosamide resistance in the American foulbrood pathogen Paenibacillus larvae.</title>
        <authorList>
            <person name="Okamoto M."/>
            <person name="Kumagai M."/>
            <person name="Kanamori H."/>
            <person name="Takamatsu D."/>
        </authorList>
    </citation>
    <scope>NUCLEOTIDE SEQUENCE [LARGE SCALE GENOMIC DNA]</scope>
    <source>
        <strain evidence="5 6">J41TS12</strain>
    </source>
</reference>
<feature type="domain" description="HTH marR-type" evidence="4">
    <location>
        <begin position="3"/>
        <end position="138"/>
    </location>
</feature>
<dbReference type="RefSeq" id="WP_212938113.1">
    <property type="nucleotide sequence ID" value="NZ_BORR01000002.1"/>
</dbReference>
<proteinExistence type="predicted"/>
<accession>A0A919XRR3</accession>
<evidence type="ECO:0000256" key="1">
    <source>
        <dbReference type="ARBA" id="ARBA00023015"/>
    </source>
</evidence>
<keyword evidence="3" id="KW-0804">Transcription</keyword>
<evidence type="ECO:0000313" key="5">
    <source>
        <dbReference type="EMBL" id="GIO35700.1"/>
    </source>
</evidence>
<evidence type="ECO:0000256" key="3">
    <source>
        <dbReference type="ARBA" id="ARBA00023163"/>
    </source>
</evidence>
<evidence type="ECO:0000256" key="2">
    <source>
        <dbReference type="ARBA" id="ARBA00023125"/>
    </source>
</evidence>
<keyword evidence="2" id="KW-0238">DNA-binding</keyword>
<dbReference type="PROSITE" id="PS50995">
    <property type="entry name" value="HTH_MARR_2"/>
    <property type="match status" value="1"/>
</dbReference>